<dbReference type="Proteomes" id="UP000241222">
    <property type="component" value="Unassembled WGS sequence"/>
</dbReference>
<protein>
    <submittedName>
        <fullName evidence="3">Chromosome partitioning protein ParB</fullName>
    </submittedName>
</protein>
<feature type="compositionally biased region" description="Acidic residues" evidence="1">
    <location>
        <begin position="352"/>
        <end position="372"/>
    </location>
</feature>
<feature type="signal peptide" evidence="2">
    <location>
        <begin position="1"/>
        <end position="23"/>
    </location>
</feature>
<feature type="compositionally biased region" description="Basic and acidic residues" evidence="1">
    <location>
        <begin position="334"/>
        <end position="351"/>
    </location>
</feature>
<evidence type="ECO:0000313" key="4">
    <source>
        <dbReference type="Proteomes" id="UP000241222"/>
    </source>
</evidence>
<comment type="caution">
    <text evidence="3">The sequence shown here is derived from an EMBL/GenBank/DDBJ whole genome shotgun (WGS) entry which is preliminary data.</text>
</comment>
<dbReference type="Gene3D" id="3.90.1530.10">
    <property type="entry name" value="Conserved hypothetical protein from pyrococcus furiosus pfu- 392566-001, ParB domain"/>
    <property type="match status" value="1"/>
</dbReference>
<dbReference type="EMBL" id="PYMH01000003">
    <property type="protein sequence ID" value="PSU34371.1"/>
    <property type="molecule type" value="Genomic_DNA"/>
</dbReference>
<keyword evidence="2" id="KW-0732">Signal</keyword>
<feature type="region of interest" description="Disordered" evidence="1">
    <location>
        <begin position="320"/>
        <end position="372"/>
    </location>
</feature>
<dbReference type="AlphaFoldDB" id="A0A2T3J089"/>
<accession>A0A2T3J089</accession>
<dbReference type="RefSeq" id="WP_107348797.1">
    <property type="nucleotide sequence ID" value="NZ_PYMH01000003.1"/>
</dbReference>
<dbReference type="Pfam" id="PF08857">
    <property type="entry name" value="ParBc_2"/>
    <property type="match status" value="1"/>
</dbReference>
<evidence type="ECO:0000256" key="2">
    <source>
        <dbReference type="SAM" id="SignalP"/>
    </source>
</evidence>
<dbReference type="InterPro" id="IPR036086">
    <property type="entry name" value="ParB/Sulfiredoxin_sf"/>
</dbReference>
<evidence type="ECO:0000313" key="3">
    <source>
        <dbReference type="EMBL" id="PSU34371.1"/>
    </source>
</evidence>
<reference evidence="3 4" key="1">
    <citation type="submission" date="2018-03" db="EMBL/GenBank/DDBJ databases">
        <title>Whole genome sequencing of Histamine producing bacteria.</title>
        <authorList>
            <person name="Butler K."/>
        </authorList>
    </citation>
    <scope>NUCLEOTIDE SEQUENCE [LARGE SCALE GENOMIC DNA]</scope>
    <source>
        <strain evidence="3 4">JCM 13586</strain>
    </source>
</reference>
<dbReference type="InterPro" id="IPR014956">
    <property type="entry name" value="ParBc_2"/>
</dbReference>
<gene>
    <name evidence="3" type="ORF">C9I99_10365</name>
</gene>
<name>A0A2T3J089_9GAMM</name>
<sequence>MYRQRFCSLILGAIICTPFPTHAEKVNYSELENGDTITVTLDQLLPTQAVLDYDQIYANLQRYKADLKNMYNDLCRLNGAKAVKKWDDNSMPTDPETYQCSGKTAQNKEMLSTVVVGPEEGALYLTEGLTLLSTFWGMPNGGTSVPITVKVNHNLLGSGDDFWAEMNNDNEVWLVNDKGREIKPKDLPEYIGMKQLKHDKYLSLVSFLSGISYAPPKPNGKDNKTASIPFLALNWALEIRQHMKISEYDLNDPEEYATALTEAATIMVDLPNDEVIGKSKRTAIEMGQLDLVDSKALQELVTNEKSSFGLAMAYRLAKKEKSTPKAILEEQEAEKEKKDQAKEENAEKASAEEADNEGSDEDTSDNDSEAKE</sequence>
<feature type="chain" id="PRO_5015681506" evidence="2">
    <location>
        <begin position="24"/>
        <end position="372"/>
    </location>
</feature>
<dbReference type="CDD" id="cd16390">
    <property type="entry name" value="ParB_N_Srx_like"/>
    <property type="match status" value="1"/>
</dbReference>
<evidence type="ECO:0000256" key="1">
    <source>
        <dbReference type="SAM" id="MobiDB-lite"/>
    </source>
</evidence>
<dbReference type="OrthoDB" id="323572at2"/>
<keyword evidence="4" id="KW-1185">Reference proteome</keyword>
<organism evidence="3 4">
    <name type="scientific">Photobacterium lutimaris</name>
    <dbReference type="NCBI Taxonomy" id="388278"/>
    <lineage>
        <taxon>Bacteria</taxon>
        <taxon>Pseudomonadati</taxon>
        <taxon>Pseudomonadota</taxon>
        <taxon>Gammaproteobacteria</taxon>
        <taxon>Vibrionales</taxon>
        <taxon>Vibrionaceae</taxon>
        <taxon>Photobacterium</taxon>
    </lineage>
</organism>
<dbReference type="SUPFAM" id="SSF110849">
    <property type="entry name" value="ParB/Sulfiredoxin"/>
    <property type="match status" value="1"/>
</dbReference>
<proteinExistence type="predicted"/>